<gene>
    <name evidence="1" type="ORF">LARSCL_LOCUS9556</name>
</gene>
<name>A0AAV2A5Y3_9ARAC</name>
<evidence type="ECO:0000313" key="1">
    <source>
        <dbReference type="EMBL" id="CAL1278043.1"/>
    </source>
</evidence>
<evidence type="ECO:0000313" key="2">
    <source>
        <dbReference type="Proteomes" id="UP001497382"/>
    </source>
</evidence>
<dbReference type="Proteomes" id="UP001497382">
    <property type="component" value="Unassembled WGS sequence"/>
</dbReference>
<dbReference type="EMBL" id="CAXIEN010000107">
    <property type="protein sequence ID" value="CAL1278043.1"/>
    <property type="molecule type" value="Genomic_DNA"/>
</dbReference>
<reference evidence="1 2" key="1">
    <citation type="submission" date="2024-04" db="EMBL/GenBank/DDBJ databases">
        <authorList>
            <person name="Rising A."/>
            <person name="Reimegard J."/>
            <person name="Sonavane S."/>
            <person name="Akerstrom W."/>
            <person name="Nylinder S."/>
            <person name="Hedman E."/>
            <person name="Kallberg Y."/>
        </authorList>
    </citation>
    <scope>NUCLEOTIDE SEQUENCE [LARGE SCALE GENOMIC DNA]</scope>
</reference>
<proteinExistence type="predicted"/>
<accession>A0AAV2A5Y3</accession>
<protein>
    <submittedName>
        <fullName evidence="1">Uncharacterized protein</fullName>
    </submittedName>
</protein>
<organism evidence="1 2">
    <name type="scientific">Larinioides sclopetarius</name>
    <dbReference type="NCBI Taxonomy" id="280406"/>
    <lineage>
        <taxon>Eukaryota</taxon>
        <taxon>Metazoa</taxon>
        <taxon>Ecdysozoa</taxon>
        <taxon>Arthropoda</taxon>
        <taxon>Chelicerata</taxon>
        <taxon>Arachnida</taxon>
        <taxon>Araneae</taxon>
        <taxon>Araneomorphae</taxon>
        <taxon>Entelegynae</taxon>
        <taxon>Araneoidea</taxon>
        <taxon>Araneidae</taxon>
        <taxon>Larinioides</taxon>
    </lineage>
</organism>
<comment type="caution">
    <text evidence="1">The sequence shown here is derived from an EMBL/GenBank/DDBJ whole genome shotgun (WGS) entry which is preliminary data.</text>
</comment>
<sequence length="15" mass="1547">MSILIVGGTEIGLFP</sequence>
<keyword evidence="2" id="KW-1185">Reference proteome</keyword>